<feature type="domain" description="Peptidase M20 dimerisation" evidence="18">
    <location>
        <begin position="215"/>
        <end position="283"/>
    </location>
</feature>
<evidence type="ECO:0000256" key="5">
    <source>
        <dbReference type="ARBA" id="ARBA00022801"/>
    </source>
</evidence>
<dbReference type="GO" id="GO:0070573">
    <property type="term" value="F:metallodipeptidase activity"/>
    <property type="evidence" value="ECO:0007669"/>
    <property type="project" value="TreeGrafter"/>
</dbReference>
<evidence type="ECO:0000256" key="10">
    <source>
        <dbReference type="ARBA" id="ARBA00038976"/>
    </source>
</evidence>
<dbReference type="FunFam" id="3.40.630.10:FF:000018">
    <property type="entry name" value="Aminoacyl-histidine dipeptidase PepD"/>
    <property type="match status" value="1"/>
</dbReference>
<evidence type="ECO:0000256" key="16">
    <source>
        <dbReference type="ARBA" id="ARBA00077688"/>
    </source>
</evidence>
<evidence type="ECO:0000256" key="4">
    <source>
        <dbReference type="ARBA" id="ARBA00022723"/>
    </source>
</evidence>
<keyword evidence="4" id="KW-0479">Metal-binding</keyword>
<evidence type="ECO:0000256" key="15">
    <source>
        <dbReference type="ARBA" id="ARBA00076004"/>
    </source>
</evidence>
<dbReference type="SUPFAM" id="SSF53187">
    <property type="entry name" value="Zn-dependent exopeptidases"/>
    <property type="match status" value="1"/>
</dbReference>
<evidence type="ECO:0000313" key="20">
    <source>
        <dbReference type="Proteomes" id="UP000029628"/>
    </source>
</evidence>
<dbReference type="InterPro" id="IPR002933">
    <property type="entry name" value="Peptidase_M20"/>
</dbReference>
<dbReference type="Gene3D" id="3.40.630.10">
    <property type="entry name" value="Zn peptidases"/>
    <property type="match status" value="2"/>
</dbReference>
<dbReference type="FunFam" id="3.40.630.10:FF:000015">
    <property type="entry name" value="Aminoacyl-histidine dipeptidase PepD"/>
    <property type="match status" value="1"/>
</dbReference>
<keyword evidence="20" id="KW-1185">Reference proteome</keyword>
<evidence type="ECO:0000256" key="6">
    <source>
        <dbReference type="ARBA" id="ARBA00022833"/>
    </source>
</evidence>
<comment type="cofactor">
    <cofactor evidence="2">
        <name>Zn(2+)</name>
        <dbReference type="ChEBI" id="CHEBI:29105"/>
    </cofactor>
</comment>
<dbReference type="AlphaFoldDB" id="A0A096ALG8"/>
<evidence type="ECO:0000259" key="18">
    <source>
        <dbReference type="Pfam" id="PF07687"/>
    </source>
</evidence>
<evidence type="ECO:0000313" key="19">
    <source>
        <dbReference type="EMBL" id="KGF47650.1"/>
    </source>
</evidence>
<sequence length="491" mass="54553">MPTTLDLLTEKYNPNNIAYYFWKISQVPRQSGHEEKISNFLVDFAKEQSLSYIQDKVGNVIIYKPAAPGYENLAPVILQGHMDMVCEKVPTSTHNFPTDPLELIIKEDFLMANGTTLGADDGISLAYGLAILADTTLSHPALEVVFTVSEETDFTGVANLDYSLLKGKELINIDSSSDQRLTVSSAGGASFMLTQTLNRMPISQEYTTLSVEIDGGIGGHSGEDIHRQRANAIIELATSLSNLKSYISTDKIELIAINGGAASNAIPRNAQAIIAIPHNELSKINVWLSFEQKKLKERYQHSDPHISLSIAPLITSQLPMNHICKNELLSLLLSVPVGIIKKDDTIQDFILTSNSIGCIKTVENSITIYGEIRSVNIQEANFVFQNIEAITNSMTTITSHCLMTYPGWAFKKESSLRDKFQKARMHLLGTRAELEMVHAGLECSYFSQYMQDIDCISIGPTIYDLHTPQERMKLTSFVTMWHILIEVLAMK</sequence>
<keyword evidence="6" id="KW-0862">Zinc</keyword>
<dbReference type="InterPro" id="IPR011650">
    <property type="entry name" value="Peptidase_M20_dimer"/>
</dbReference>
<comment type="cofactor">
    <cofactor evidence="1">
        <name>Co(2+)</name>
        <dbReference type="ChEBI" id="CHEBI:48828"/>
    </cofactor>
</comment>
<dbReference type="PIRSF" id="PIRSF016599">
    <property type="entry name" value="Xaa-His_dipept"/>
    <property type="match status" value="1"/>
</dbReference>
<evidence type="ECO:0000256" key="2">
    <source>
        <dbReference type="ARBA" id="ARBA00001947"/>
    </source>
</evidence>
<comment type="caution">
    <text evidence="19">The sequence shown here is derived from an EMBL/GenBank/DDBJ whole genome shotgun (WGS) entry which is preliminary data.</text>
</comment>
<dbReference type="EC" id="3.4.13.18" evidence="10"/>
<evidence type="ECO:0000256" key="13">
    <source>
        <dbReference type="ARBA" id="ARBA00071271"/>
    </source>
</evidence>
<evidence type="ECO:0000256" key="17">
    <source>
        <dbReference type="ARBA" id="ARBA00078074"/>
    </source>
</evidence>
<organism evidence="19 20">
    <name type="scientific">Veillonella montpellierensis DNF00314</name>
    <dbReference type="NCBI Taxonomy" id="1401067"/>
    <lineage>
        <taxon>Bacteria</taxon>
        <taxon>Bacillati</taxon>
        <taxon>Bacillota</taxon>
        <taxon>Negativicutes</taxon>
        <taxon>Veillonellales</taxon>
        <taxon>Veillonellaceae</taxon>
        <taxon>Veillonella</taxon>
    </lineage>
</organism>
<keyword evidence="7" id="KW-0482">Metalloprotease</keyword>
<comment type="similarity">
    <text evidence="12">Belongs to the peptidase M20C family.</text>
</comment>
<comment type="catalytic activity">
    <reaction evidence="9">
        <text>Hydrolysis of dipeptides, preferentially hydrophobic dipeptides including prolyl amino acids.</text>
        <dbReference type="EC" id="3.4.13.18"/>
    </reaction>
</comment>
<dbReference type="InterPro" id="IPR001160">
    <property type="entry name" value="Peptidase_M20C"/>
</dbReference>
<dbReference type="GO" id="GO:0046872">
    <property type="term" value="F:metal ion binding"/>
    <property type="evidence" value="ECO:0007669"/>
    <property type="project" value="UniProtKB-KW"/>
</dbReference>
<evidence type="ECO:0000256" key="9">
    <source>
        <dbReference type="ARBA" id="ARBA00036421"/>
    </source>
</evidence>
<evidence type="ECO:0000256" key="14">
    <source>
        <dbReference type="ARBA" id="ARBA00075285"/>
    </source>
</evidence>
<dbReference type="RefSeq" id="WP_038151648.1">
    <property type="nucleotide sequence ID" value="NZ_JRNT01000007.1"/>
</dbReference>
<dbReference type="GO" id="GO:0005829">
    <property type="term" value="C:cytosol"/>
    <property type="evidence" value="ECO:0007669"/>
    <property type="project" value="TreeGrafter"/>
</dbReference>
<reference evidence="19 20" key="1">
    <citation type="submission" date="2014-07" db="EMBL/GenBank/DDBJ databases">
        <authorList>
            <person name="McCorrison J."/>
            <person name="Sanka R."/>
            <person name="Torralba M."/>
            <person name="Gillis M."/>
            <person name="Haft D.H."/>
            <person name="Methe B."/>
            <person name="Sutton G."/>
            <person name="Nelson K.E."/>
        </authorList>
    </citation>
    <scope>NUCLEOTIDE SEQUENCE [LARGE SCALE GENOMIC DNA]</scope>
    <source>
        <strain evidence="19 20">DNF00314</strain>
    </source>
</reference>
<dbReference type="GO" id="GO:0006508">
    <property type="term" value="P:proteolysis"/>
    <property type="evidence" value="ECO:0007669"/>
    <property type="project" value="UniProtKB-KW"/>
</dbReference>
<keyword evidence="5" id="KW-0378">Hydrolase</keyword>
<gene>
    <name evidence="19" type="ORF">HMPREF0872_02780</name>
</gene>
<protein>
    <recommendedName>
        <fullName evidence="13">Cytosol non-specific dipeptidase</fullName>
        <ecNumber evidence="10">3.4.13.18</ecNumber>
    </recommendedName>
    <alternativeName>
        <fullName evidence="16">Aminoacyl-histidine dipeptidase</fullName>
    </alternativeName>
    <alternativeName>
        <fullName evidence="15">Beta-alanyl-histidine dipeptidase</fullName>
    </alternativeName>
    <alternativeName>
        <fullName evidence="14">Carnosinase</fullName>
    </alternativeName>
    <alternativeName>
        <fullName evidence="11">Peptidase D</fullName>
    </alternativeName>
    <alternativeName>
        <fullName evidence="17">Xaa-His dipeptidase</fullName>
    </alternativeName>
</protein>
<evidence type="ECO:0000256" key="8">
    <source>
        <dbReference type="ARBA" id="ARBA00023285"/>
    </source>
</evidence>
<evidence type="ECO:0000256" key="1">
    <source>
        <dbReference type="ARBA" id="ARBA00001941"/>
    </source>
</evidence>
<dbReference type="Pfam" id="PF01546">
    <property type="entry name" value="Peptidase_M20"/>
    <property type="match status" value="1"/>
</dbReference>
<name>A0A096ALG8_9FIRM</name>
<keyword evidence="3" id="KW-0645">Protease</keyword>
<dbReference type="NCBIfam" id="TIGR01893">
    <property type="entry name" value="aa-his-dipept"/>
    <property type="match status" value="1"/>
</dbReference>
<accession>A0A096ALG8</accession>
<keyword evidence="8" id="KW-0170">Cobalt</keyword>
<dbReference type="PANTHER" id="PTHR43501:SF1">
    <property type="entry name" value="CYTOSOL NON-SPECIFIC DIPEPTIDASE"/>
    <property type="match status" value="1"/>
</dbReference>
<dbReference type="Pfam" id="PF07687">
    <property type="entry name" value="M20_dimer"/>
    <property type="match status" value="1"/>
</dbReference>
<dbReference type="EMBL" id="JRNT01000007">
    <property type="protein sequence ID" value="KGF47650.1"/>
    <property type="molecule type" value="Genomic_DNA"/>
</dbReference>
<evidence type="ECO:0000256" key="11">
    <source>
        <dbReference type="ARBA" id="ARBA00044252"/>
    </source>
</evidence>
<proteinExistence type="inferred from homology"/>
<dbReference type="PRINTS" id="PR00934">
    <property type="entry name" value="XHISDIPTASE"/>
</dbReference>
<evidence type="ECO:0000256" key="3">
    <source>
        <dbReference type="ARBA" id="ARBA00022670"/>
    </source>
</evidence>
<dbReference type="PANTHER" id="PTHR43501">
    <property type="entry name" value="CYTOSOL NON-SPECIFIC DIPEPTIDASE"/>
    <property type="match status" value="1"/>
</dbReference>
<evidence type="ECO:0000256" key="7">
    <source>
        <dbReference type="ARBA" id="ARBA00023049"/>
    </source>
</evidence>
<dbReference type="Proteomes" id="UP000029628">
    <property type="component" value="Unassembled WGS sequence"/>
</dbReference>
<evidence type="ECO:0000256" key="12">
    <source>
        <dbReference type="ARBA" id="ARBA00061423"/>
    </source>
</evidence>
<dbReference type="eggNOG" id="COG2195">
    <property type="taxonomic scope" value="Bacteria"/>
</dbReference>